<dbReference type="PANTHER" id="PTHR12295:SF30">
    <property type="entry name" value="PROTEIN FURRY"/>
    <property type="match status" value="1"/>
</dbReference>
<protein>
    <recommendedName>
        <fullName evidence="6">Cell morphogenesis protein N-terminal domain-containing protein</fullName>
    </recommendedName>
</protein>
<name>A0A482XRN4_LAOST</name>
<dbReference type="STRING" id="195883.A0A482XRN4"/>
<evidence type="ECO:0000256" key="1">
    <source>
        <dbReference type="SAM" id="MobiDB-lite"/>
    </source>
</evidence>
<dbReference type="GO" id="GO:0030427">
    <property type="term" value="C:site of polarized growth"/>
    <property type="evidence" value="ECO:0007669"/>
    <property type="project" value="TreeGrafter"/>
</dbReference>
<feature type="compositionally biased region" description="Basic and acidic residues" evidence="1">
    <location>
        <begin position="1"/>
        <end position="13"/>
    </location>
</feature>
<dbReference type="InterPro" id="IPR039867">
    <property type="entry name" value="Furry/Tao3/Mor2"/>
</dbReference>
<dbReference type="Proteomes" id="UP000291343">
    <property type="component" value="Unassembled WGS sequence"/>
</dbReference>
<feature type="region of interest" description="Disordered" evidence="1">
    <location>
        <begin position="1"/>
        <end position="85"/>
    </location>
</feature>
<evidence type="ECO:0000313" key="4">
    <source>
        <dbReference type="EMBL" id="RZF47581.1"/>
    </source>
</evidence>
<dbReference type="SMR" id="A0A482XRN4"/>
<evidence type="ECO:0000313" key="5">
    <source>
        <dbReference type="Proteomes" id="UP000291343"/>
    </source>
</evidence>
<dbReference type="InterPro" id="IPR016024">
    <property type="entry name" value="ARM-type_fold"/>
</dbReference>
<dbReference type="InterPro" id="IPR029473">
    <property type="entry name" value="MOR2-PAG1_mid"/>
</dbReference>
<feature type="region of interest" description="Disordered" evidence="1">
    <location>
        <begin position="192"/>
        <end position="217"/>
    </location>
</feature>
<dbReference type="Pfam" id="PF14228">
    <property type="entry name" value="MOR2-PAG1_mid"/>
    <property type="match status" value="1"/>
</dbReference>
<feature type="compositionally biased region" description="Basic and acidic residues" evidence="1">
    <location>
        <begin position="196"/>
        <end position="217"/>
    </location>
</feature>
<organism evidence="4 5">
    <name type="scientific">Laodelphax striatellus</name>
    <name type="common">Small brown planthopper</name>
    <name type="synonym">Delphax striatella</name>
    <dbReference type="NCBI Taxonomy" id="195883"/>
    <lineage>
        <taxon>Eukaryota</taxon>
        <taxon>Metazoa</taxon>
        <taxon>Ecdysozoa</taxon>
        <taxon>Arthropoda</taxon>
        <taxon>Hexapoda</taxon>
        <taxon>Insecta</taxon>
        <taxon>Pterygota</taxon>
        <taxon>Neoptera</taxon>
        <taxon>Paraneoptera</taxon>
        <taxon>Hemiptera</taxon>
        <taxon>Auchenorrhyncha</taxon>
        <taxon>Fulgoroidea</taxon>
        <taxon>Delphacidae</taxon>
        <taxon>Criomorphinae</taxon>
        <taxon>Laodelphax</taxon>
    </lineage>
</organism>
<dbReference type="GO" id="GO:0031175">
    <property type="term" value="P:neuron projection development"/>
    <property type="evidence" value="ECO:0007669"/>
    <property type="project" value="TreeGrafter"/>
</dbReference>
<feature type="compositionally biased region" description="Polar residues" evidence="1">
    <location>
        <begin position="19"/>
        <end position="52"/>
    </location>
</feature>
<dbReference type="InterPro" id="IPR025614">
    <property type="entry name" value="Cell_morpho_N"/>
</dbReference>
<sequence>MLLKDVDNEDIKGAGRNHCTASNLENDNMSDSVGDSGASGFSTESELSSNEQGAAGDVTGDSLSRPDSRTDTITSATPESERRSVSVATMLPWGAPKERSLHHPTSDQADIRPGEFVMRTLFADFTVQAEKKMEAVLAEPQERPLSKVLQRGEDAQFDQLISAFGCVAEHCLPSILRALFAWYERQMSGDGAAASDSRRVDSKSGKSSEMSDKSEADYTQERRDLAVEFIFCLLLIEILKQLPFHPGHEDLVTYIESMAFRHFKYKEGVQSSPNAANIHTVADLYAEVIGALAQSRFMSVRKRFMAELKELRVKEMNPHTVQSIISLLMGMKFFRVKMVPIEEFEASFQFMQECAQYFLEVKDKDIKHALAGLFVEILVPVAATVKNEVNVPCLKNFVESLYSQTLDMCTKSKHRLAIFPLVTCLLCVSQKTFFLQNWHYFLAMCLSHLKNRDPKMSRVALESLYRLLWVYMIRIKCESNSATQSRLHSIVNSLFPKGSKAVVPRDTPLNIFVKIIQFIAQERLDFAMREIVFDLLSVGRTIKMNLMPERMSIGLRAFLVVADSLQQKEGEPPMPRTSGVLPSGNTLRMLTEDTARSIGMSSYFPHVRRVFVDILRALDAQYGRPLMMTSTQNVNKEPDEMITGERKPRIDLFRTCVAAVPRLIPDGITGAELVDLLARLTVHMDEELRGLAYQSLQTLVIDFPEWRADVVLGFTQFLARDVQDTFPQLLDNGLRMLLQLLTSWRNALSPGIITKQQQVTQQVAQQPAPQQHARVEPVTSVLHQSEGFALVMLCNCRLCPRRLAVHILRELKVLLKTLGAPEDDQPVVDAIDRSCAEVVIERCLSMLPAAEKAAALAASNIDLQWIADRSSSVWTGGIQDDNSSKSGSSLNLNGTNDPWAVCLFAFLERDCVLSHCPSAVTHAWPVVYSRLHSLFTVIDPTPVSDNRASLLRSSAPPRKPVTERDAYMVVWRNYVTFAMRVVPPAPSPIIRCASPDLSLSSSPDSLNAERTDTKSPSVSPSGLYKLVVPLLRCEVIDVRDAAVQALGKVNADALKDLMEELVVYIREAVDRKQENMRRRRRRDALRLQLVKMFELIAGYGTFGVSPCVLDRDSQSLHATIVEYVDGARLCLESEAEKEGLRDVKLHFCNFIRKMIKSFPLETYPTLLKRDLRRNLFTLFAGWSAAPFGRCLSGALGATASGAAPWTEQLPPSAPAPDEQQLQLQFCALQAASAVLCCGPCFDPLCLAEDGYLYPWLDLLMASSQAKIYQLACETVILLLECNPEMGALLDWVVDRCYTAEPAVADGCFLALATIFSAREYPCDHYTAIINVTLMNTGCPRTQVHETALQLLQVLDKRFFGAVGPLPAADGESSTAGGPFVRDNDVVVRRSRQRRI</sequence>
<comment type="caution">
    <text evidence="4">The sequence shown here is derived from an EMBL/GenBank/DDBJ whole genome shotgun (WGS) entry which is preliminary data.</text>
</comment>
<dbReference type="SUPFAM" id="SSF48371">
    <property type="entry name" value="ARM repeat"/>
    <property type="match status" value="1"/>
</dbReference>
<dbReference type="GO" id="GO:0000902">
    <property type="term" value="P:cell morphogenesis"/>
    <property type="evidence" value="ECO:0007669"/>
    <property type="project" value="InterPro"/>
</dbReference>
<evidence type="ECO:0008006" key="6">
    <source>
        <dbReference type="Google" id="ProtNLM"/>
    </source>
</evidence>
<feature type="domain" description="Cell morphogenesis central region" evidence="3">
    <location>
        <begin position="1288"/>
        <end position="1359"/>
    </location>
</feature>
<keyword evidence="5" id="KW-1185">Reference proteome</keyword>
<feature type="domain" description="Cell morphogenesis protein N-terminal" evidence="2">
    <location>
        <begin position="221"/>
        <end position="744"/>
    </location>
</feature>
<evidence type="ECO:0000259" key="3">
    <source>
        <dbReference type="Pfam" id="PF14228"/>
    </source>
</evidence>
<gene>
    <name evidence="4" type="ORF">LSTR_LSTR012203</name>
</gene>
<dbReference type="Pfam" id="PF14222">
    <property type="entry name" value="MOR2-PAG1_N"/>
    <property type="match status" value="1"/>
</dbReference>
<accession>A0A482XRN4</accession>
<reference evidence="4 5" key="1">
    <citation type="journal article" date="2017" name="Gigascience">
        <title>Genome sequence of the small brown planthopper, Laodelphax striatellus.</title>
        <authorList>
            <person name="Zhu J."/>
            <person name="Jiang F."/>
            <person name="Wang X."/>
            <person name="Yang P."/>
            <person name="Bao Y."/>
            <person name="Zhao W."/>
            <person name="Wang W."/>
            <person name="Lu H."/>
            <person name="Wang Q."/>
            <person name="Cui N."/>
            <person name="Li J."/>
            <person name="Chen X."/>
            <person name="Luo L."/>
            <person name="Yu J."/>
            <person name="Kang L."/>
            <person name="Cui F."/>
        </authorList>
    </citation>
    <scope>NUCLEOTIDE SEQUENCE [LARGE SCALE GENOMIC DNA]</scope>
    <source>
        <strain evidence="4">Lst14</strain>
    </source>
</reference>
<dbReference type="GO" id="GO:0005938">
    <property type="term" value="C:cell cortex"/>
    <property type="evidence" value="ECO:0007669"/>
    <property type="project" value="TreeGrafter"/>
</dbReference>
<dbReference type="OrthoDB" id="6287725at2759"/>
<dbReference type="EMBL" id="QKKF02003965">
    <property type="protein sequence ID" value="RZF47581.1"/>
    <property type="molecule type" value="Genomic_DNA"/>
</dbReference>
<evidence type="ECO:0000259" key="2">
    <source>
        <dbReference type="Pfam" id="PF14222"/>
    </source>
</evidence>
<dbReference type="PANTHER" id="PTHR12295">
    <property type="entry name" value="FURRY-RELATED"/>
    <property type="match status" value="1"/>
</dbReference>
<proteinExistence type="predicted"/>
<dbReference type="InParanoid" id="A0A482XRN4"/>